<organism evidence="2 3">
    <name type="scientific">Rhizophagus irregularis (strain DAOM 181602 / DAOM 197198 / MUCL 43194)</name>
    <name type="common">Arbuscular mycorrhizal fungus</name>
    <name type="synonym">Glomus intraradices</name>
    <dbReference type="NCBI Taxonomy" id="747089"/>
    <lineage>
        <taxon>Eukaryota</taxon>
        <taxon>Fungi</taxon>
        <taxon>Fungi incertae sedis</taxon>
        <taxon>Mucoromycota</taxon>
        <taxon>Glomeromycotina</taxon>
        <taxon>Glomeromycetes</taxon>
        <taxon>Glomerales</taxon>
        <taxon>Glomeraceae</taxon>
        <taxon>Rhizophagus</taxon>
    </lineage>
</organism>
<protein>
    <submittedName>
        <fullName evidence="2">Uncharacterized protein</fullName>
    </submittedName>
</protein>
<reference evidence="2 3" key="2">
    <citation type="journal article" date="2018" name="New Phytol.">
        <title>High intraspecific genome diversity in the model arbuscular mycorrhizal symbiont Rhizophagus irregularis.</title>
        <authorList>
            <person name="Chen E.C.H."/>
            <person name="Morin E."/>
            <person name="Beaudet D."/>
            <person name="Noel J."/>
            <person name="Yildirir G."/>
            <person name="Ndikumana S."/>
            <person name="Charron P."/>
            <person name="St-Onge C."/>
            <person name="Giorgi J."/>
            <person name="Kruger M."/>
            <person name="Marton T."/>
            <person name="Ropars J."/>
            <person name="Grigoriev I.V."/>
            <person name="Hainaut M."/>
            <person name="Henrissat B."/>
            <person name="Roux C."/>
            <person name="Martin F."/>
            <person name="Corradi N."/>
        </authorList>
    </citation>
    <scope>NUCLEOTIDE SEQUENCE [LARGE SCALE GENOMIC DNA]</scope>
    <source>
        <strain evidence="2 3">DAOM 197198</strain>
    </source>
</reference>
<dbReference type="Proteomes" id="UP000018888">
    <property type="component" value="Unassembled WGS sequence"/>
</dbReference>
<name>A0A2P4PGP9_RHIID</name>
<accession>A0A2P4PGP9</accession>
<keyword evidence="3" id="KW-1185">Reference proteome</keyword>
<feature type="transmembrane region" description="Helical" evidence="1">
    <location>
        <begin position="20"/>
        <end position="42"/>
    </location>
</feature>
<comment type="caution">
    <text evidence="2">The sequence shown here is derived from an EMBL/GenBank/DDBJ whole genome shotgun (WGS) entry which is preliminary data.</text>
</comment>
<keyword evidence="1" id="KW-1133">Transmembrane helix</keyword>
<keyword evidence="1" id="KW-0812">Transmembrane</keyword>
<gene>
    <name evidence="2" type="ORF">GLOIN_2v1674042</name>
</gene>
<evidence type="ECO:0000313" key="2">
    <source>
        <dbReference type="EMBL" id="POG64562.1"/>
    </source>
</evidence>
<evidence type="ECO:0000313" key="3">
    <source>
        <dbReference type="Proteomes" id="UP000018888"/>
    </source>
</evidence>
<feature type="transmembrane region" description="Helical" evidence="1">
    <location>
        <begin position="54"/>
        <end position="76"/>
    </location>
</feature>
<keyword evidence="1" id="KW-0472">Membrane</keyword>
<dbReference type="EMBL" id="AUPC02000237">
    <property type="protein sequence ID" value="POG64562.1"/>
    <property type="molecule type" value="Genomic_DNA"/>
</dbReference>
<reference evidence="2 3" key="1">
    <citation type="journal article" date="2013" name="Proc. Natl. Acad. Sci. U.S.A.">
        <title>Genome of an arbuscular mycorrhizal fungus provides insight into the oldest plant symbiosis.</title>
        <authorList>
            <person name="Tisserant E."/>
            <person name="Malbreil M."/>
            <person name="Kuo A."/>
            <person name="Kohler A."/>
            <person name="Symeonidi A."/>
            <person name="Balestrini R."/>
            <person name="Charron P."/>
            <person name="Duensing N."/>
            <person name="Frei Dit Frey N."/>
            <person name="Gianinazzi-Pearson V."/>
            <person name="Gilbert L.B."/>
            <person name="Handa Y."/>
            <person name="Herr J.R."/>
            <person name="Hijri M."/>
            <person name="Koul R."/>
            <person name="Kawaguchi M."/>
            <person name="Krajinski F."/>
            <person name="Lammers P.J."/>
            <person name="Masclaux F.G."/>
            <person name="Murat C."/>
            <person name="Morin E."/>
            <person name="Ndikumana S."/>
            <person name="Pagni M."/>
            <person name="Petitpierre D."/>
            <person name="Requena N."/>
            <person name="Rosikiewicz P."/>
            <person name="Riley R."/>
            <person name="Saito K."/>
            <person name="San Clemente H."/>
            <person name="Shapiro H."/>
            <person name="van Tuinen D."/>
            <person name="Becard G."/>
            <person name="Bonfante P."/>
            <person name="Paszkowski U."/>
            <person name="Shachar-Hill Y.Y."/>
            <person name="Tuskan G.A."/>
            <person name="Young P.W."/>
            <person name="Sanders I.R."/>
            <person name="Henrissat B."/>
            <person name="Rensing S.A."/>
            <person name="Grigoriev I.V."/>
            <person name="Corradi N."/>
            <person name="Roux C."/>
            <person name="Martin F."/>
        </authorList>
    </citation>
    <scope>NUCLEOTIDE SEQUENCE [LARGE SCALE GENOMIC DNA]</scope>
    <source>
        <strain evidence="2 3">DAOM 197198</strain>
    </source>
</reference>
<dbReference type="AlphaFoldDB" id="A0A2P4PGP9"/>
<evidence type="ECO:0000256" key="1">
    <source>
        <dbReference type="SAM" id="Phobius"/>
    </source>
</evidence>
<sequence>MKVFFYSSGGVEFRAPIVQLLIKLFSSAFIAIRVLGKLLLLFSNENVALNFQYLFLYLYHFNIIYRFIYIFNFLVFHKF</sequence>
<proteinExistence type="predicted"/>